<dbReference type="AlphaFoldDB" id="A0A518BRU3"/>
<accession>A0A518BRU3</accession>
<gene>
    <name evidence="1" type="ORF">Pla133_48120</name>
</gene>
<dbReference type="RefSeq" id="WP_145069820.1">
    <property type="nucleotide sequence ID" value="NZ_CP036287.1"/>
</dbReference>
<protein>
    <submittedName>
        <fullName evidence="1">Uncharacterized protein</fullName>
    </submittedName>
</protein>
<dbReference type="EMBL" id="CP036287">
    <property type="protein sequence ID" value="QDU69691.1"/>
    <property type="molecule type" value="Genomic_DNA"/>
</dbReference>
<dbReference type="Proteomes" id="UP000316921">
    <property type="component" value="Chromosome"/>
</dbReference>
<evidence type="ECO:0000313" key="2">
    <source>
        <dbReference type="Proteomes" id="UP000316921"/>
    </source>
</evidence>
<organism evidence="1 2">
    <name type="scientific">Engelhardtia mirabilis</name>
    <dbReference type="NCBI Taxonomy" id="2528011"/>
    <lineage>
        <taxon>Bacteria</taxon>
        <taxon>Pseudomonadati</taxon>
        <taxon>Planctomycetota</taxon>
        <taxon>Planctomycetia</taxon>
        <taxon>Planctomycetia incertae sedis</taxon>
        <taxon>Engelhardtia</taxon>
    </lineage>
</organism>
<reference evidence="1 2" key="1">
    <citation type="submission" date="2019-02" db="EMBL/GenBank/DDBJ databases">
        <title>Deep-cultivation of Planctomycetes and their phenomic and genomic characterization uncovers novel biology.</title>
        <authorList>
            <person name="Wiegand S."/>
            <person name="Jogler M."/>
            <person name="Boedeker C."/>
            <person name="Pinto D."/>
            <person name="Vollmers J."/>
            <person name="Rivas-Marin E."/>
            <person name="Kohn T."/>
            <person name="Peeters S.H."/>
            <person name="Heuer A."/>
            <person name="Rast P."/>
            <person name="Oberbeckmann S."/>
            <person name="Bunk B."/>
            <person name="Jeske O."/>
            <person name="Meyerdierks A."/>
            <person name="Storesund J.E."/>
            <person name="Kallscheuer N."/>
            <person name="Luecker S."/>
            <person name="Lage O.M."/>
            <person name="Pohl T."/>
            <person name="Merkel B.J."/>
            <person name="Hornburger P."/>
            <person name="Mueller R.-W."/>
            <person name="Bruemmer F."/>
            <person name="Labrenz M."/>
            <person name="Spormann A.M."/>
            <person name="Op den Camp H."/>
            <person name="Overmann J."/>
            <person name="Amann R."/>
            <person name="Jetten M.S.M."/>
            <person name="Mascher T."/>
            <person name="Medema M.H."/>
            <person name="Devos D.P."/>
            <person name="Kaster A.-K."/>
            <person name="Ovreas L."/>
            <person name="Rohde M."/>
            <person name="Galperin M.Y."/>
            <person name="Jogler C."/>
        </authorList>
    </citation>
    <scope>NUCLEOTIDE SEQUENCE [LARGE SCALE GENOMIC DNA]</scope>
    <source>
        <strain evidence="1 2">Pla133</strain>
    </source>
</reference>
<keyword evidence="2" id="KW-1185">Reference proteome</keyword>
<name>A0A518BRU3_9BACT</name>
<evidence type="ECO:0000313" key="1">
    <source>
        <dbReference type="EMBL" id="QDU69691.1"/>
    </source>
</evidence>
<proteinExistence type="predicted"/>
<dbReference type="KEGG" id="pbap:Pla133_48120"/>
<sequence length="540" mass="56468">MRLTFPFLILLELPSLAGICVMNGISERVTHDRATPPPSLWRTLVRAWTLLASIAGVTLVGGGSAVAQGGVISVNRETHIRVSDAGTGAPVEGAAILSSHSSAMGVTGASGLASFVHYLPPDGDEVTFQVQSRGHAPIVVRDLLDEDNMQLFVTLPMIGQHLSPLVEAAVGGTFELMGQVDGNQFYMEVEVPGGAMPFDGYLDITPFSPLATAWKGLANDVEEYQLGYFHLALRDAQGKLLPDANLGADIRVTIFPWMTTPSASGAFVTDSTLVVPRSYDSAAGEVLPSGSSATIDPVTSMVAWDVESTGLNGVGISIPQGQEQVWLGSTDPSDAGVVGILNWLYGGYVDPSASPKSEVEIGIQKSKLCLPNTSCLVNCGRTTANTVMSINAGFSLSISTSLIAKLQAELSLGVDGIVEWLASAGLTGNSDYHVNAAGGITFETKVDIPIGSPLGTQVAHDCCQGTLQNYQLNAVSTFMVAGVGLGSISVPEGGAQQVEAEFSPNCHYQVGDEWKDCLEIVTWASSCSSDSRPESCTSGP</sequence>